<protein>
    <submittedName>
        <fullName evidence="1">Acylneuraminate cytidylyltransferase family protein</fullName>
    </submittedName>
</protein>
<sequence>MIKNVAFVPIKMNNERLPGKNTKEFDNGKPLISYILNSLLKAEHIDEIYVYCSTEKVKGFLPEGVKFLKRSANLDLDSTKINEVMTAFANDVPASNYILTHATAPFISVNSINSAVKAVSEEGFDSALTVEAKQDFLWLDNKPHNYDVCTIPRTQDLSPFFIETTGLYVYTQDLVKQNRRIGDKPFLVSVSKIEAIDINEPIDFEIANAIAASLDI</sequence>
<keyword evidence="2" id="KW-1185">Reference proteome</keyword>
<dbReference type="RefSeq" id="WP_341598616.1">
    <property type="nucleotide sequence ID" value="NZ_JBAKAZ010000059.1"/>
</dbReference>
<organism evidence="1 2">
    <name type="scientific">Psychromonas aquatilis</name>
    <dbReference type="NCBI Taxonomy" id="2005072"/>
    <lineage>
        <taxon>Bacteria</taxon>
        <taxon>Pseudomonadati</taxon>
        <taxon>Pseudomonadota</taxon>
        <taxon>Gammaproteobacteria</taxon>
        <taxon>Alteromonadales</taxon>
        <taxon>Psychromonadaceae</taxon>
        <taxon>Psychromonas</taxon>
    </lineage>
</organism>
<dbReference type="SUPFAM" id="SSF53448">
    <property type="entry name" value="Nucleotide-diphospho-sugar transferases"/>
    <property type="match status" value="1"/>
</dbReference>
<gene>
    <name evidence="1" type="ORF">V6256_12800</name>
</gene>
<dbReference type="PANTHER" id="PTHR21485:SF6">
    <property type="entry name" value="N-ACYLNEURAMINATE CYTIDYLYLTRANSFERASE-RELATED"/>
    <property type="match status" value="1"/>
</dbReference>
<accession>A0ABU9GT25</accession>
<proteinExistence type="predicted"/>
<keyword evidence="1" id="KW-0808">Transferase</keyword>
<dbReference type="InterPro" id="IPR003329">
    <property type="entry name" value="Cytidylyl_trans"/>
</dbReference>
<dbReference type="EMBL" id="JBAKAZ010000059">
    <property type="protein sequence ID" value="MEL0630488.1"/>
    <property type="molecule type" value="Genomic_DNA"/>
</dbReference>
<dbReference type="InterPro" id="IPR029044">
    <property type="entry name" value="Nucleotide-diphossugar_trans"/>
</dbReference>
<dbReference type="Proteomes" id="UP001369082">
    <property type="component" value="Unassembled WGS sequence"/>
</dbReference>
<comment type="caution">
    <text evidence="1">The sequence shown here is derived from an EMBL/GenBank/DDBJ whole genome shotgun (WGS) entry which is preliminary data.</text>
</comment>
<evidence type="ECO:0000313" key="2">
    <source>
        <dbReference type="Proteomes" id="UP001369082"/>
    </source>
</evidence>
<dbReference type="Gene3D" id="3.90.550.10">
    <property type="entry name" value="Spore Coat Polysaccharide Biosynthesis Protein SpsA, Chain A"/>
    <property type="match status" value="1"/>
</dbReference>
<name>A0ABU9GT25_9GAMM</name>
<evidence type="ECO:0000313" key="1">
    <source>
        <dbReference type="EMBL" id="MEL0630488.1"/>
    </source>
</evidence>
<dbReference type="PANTHER" id="PTHR21485">
    <property type="entry name" value="HAD SUPERFAMILY MEMBERS CMAS AND KDSC"/>
    <property type="match status" value="1"/>
</dbReference>
<keyword evidence="1" id="KW-0548">Nucleotidyltransferase</keyword>
<dbReference type="Pfam" id="PF02348">
    <property type="entry name" value="CTP_transf_3"/>
    <property type="match status" value="1"/>
</dbReference>
<dbReference type="InterPro" id="IPR050793">
    <property type="entry name" value="CMP-NeuNAc_synthase"/>
</dbReference>
<reference evidence="1 2" key="1">
    <citation type="submission" date="2024-02" db="EMBL/GenBank/DDBJ databases">
        <title>Bacteria isolated from the canopy kelp, Nereocystis luetkeana.</title>
        <authorList>
            <person name="Pfister C.A."/>
            <person name="Younker I.T."/>
            <person name="Light S.H."/>
        </authorList>
    </citation>
    <scope>NUCLEOTIDE SEQUENCE [LARGE SCALE GENOMIC DNA]</scope>
    <source>
        <strain evidence="1 2">TI.1.05</strain>
    </source>
</reference>
<dbReference type="GO" id="GO:0016779">
    <property type="term" value="F:nucleotidyltransferase activity"/>
    <property type="evidence" value="ECO:0007669"/>
    <property type="project" value="UniProtKB-KW"/>
</dbReference>